<dbReference type="AlphaFoldDB" id="A0A7X4WD40"/>
<dbReference type="InterPro" id="IPR050832">
    <property type="entry name" value="Bact_Acetyltransf"/>
</dbReference>
<dbReference type="CDD" id="cd04301">
    <property type="entry name" value="NAT_SF"/>
    <property type="match status" value="1"/>
</dbReference>
<dbReference type="Gene3D" id="3.40.630.30">
    <property type="match status" value="1"/>
</dbReference>
<dbReference type="PROSITE" id="PS51186">
    <property type="entry name" value="GNAT"/>
    <property type="match status" value="1"/>
</dbReference>
<dbReference type="RefSeq" id="WP_161445923.1">
    <property type="nucleotide sequence ID" value="NZ_WXWU01000105.1"/>
</dbReference>
<keyword evidence="2" id="KW-0012">Acyltransferase</keyword>
<protein>
    <submittedName>
        <fullName evidence="3">GNAT family N-acetyltransferase</fullName>
    </submittedName>
</protein>
<evidence type="ECO:0000256" key="2">
    <source>
        <dbReference type="ARBA" id="ARBA00023315"/>
    </source>
</evidence>
<dbReference type="PANTHER" id="PTHR43877:SF1">
    <property type="entry name" value="ACETYLTRANSFERASE"/>
    <property type="match status" value="1"/>
</dbReference>
<sequence length="153" mass="16846">MEIIRCCQTSDLAGVRELYAELRPHDPVLSDLQATKCWQDILSSPHTKIIVADIDGVLASTCQLGLVPTMTNGGQPFAIIEHVITSAKYRRRGLSQKVIEKALSLAWDMGCYKVMLLSGENRPEAHHLYEKVGFQSGIERGFVIKKPVNAGPG</sequence>
<evidence type="ECO:0000313" key="4">
    <source>
        <dbReference type="Proteomes" id="UP000465712"/>
    </source>
</evidence>
<comment type="caution">
    <text evidence="3">The sequence shown here is derived from an EMBL/GenBank/DDBJ whole genome shotgun (WGS) entry which is preliminary data.</text>
</comment>
<dbReference type="Proteomes" id="UP000465712">
    <property type="component" value="Unassembled WGS sequence"/>
</dbReference>
<dbReference type="GO" id="GO:0016747">
    <property type="term" value="F:acyltransferase activity, transferring groups other than amino-acyl groups"/>
    <property type="evidence" value="ECO:0007669"/>
    <property type="project" value="InterPro"/>
</dbReference>
<keyword evidence="1 3" id="KW-0808">Transferase</keyword>
<dbReference type="OrthoDB" id="7595389at2"/>
<accession>A0A7X4WD40</accession>
<proteinExistence type="predicted"/>
<dbReference type="PANTHER" id="PTHR43877">
    <property type="entry name" value="AMINOALKYLPHOSPHONATE N-ACETYLTRANSFERASE-RELATED-RELATED"/>
    <property type="match status" value="1"/>
</dbReference>
<evidence type="ECO:0000256" key="1">
    <source>
        <dbReference type="ARBA" id="ARBA00022679"/>
    </source>
</evidence>
<organism evidence="3 4">
    <name type="scientific">Photobacterium halotolerans</name>
    <dbReference type="NCBI Taxonomy" id="265726"/>
    <lineage>
        <taxon>Bacteria</taxon>
        <taxon>Pseudomonadati</taxon>
        <taxon>Pseudomonadota</taxon>
        <taxon>Gammaproteobacteria</taxon>
        <taxon>Vibrionales</taxon>
        <taxon>Vibrionaceae</taxon>
        <taxon>Photobacterium</taxon>
    </lineage>
</organism>
<dbReference type="SUPFAM" id="SSF55729">
    <property type="entry name" value="Acyl-CoA N-acyltransferases (Nat)"/>
    <property type="match status" value="1"/>
</dbReference>
<dbReference type="EMBL" id="WXWW01000216">
    <property type="protein sequence ID" value="NAW66509.1"/>
    <property type="molecule type" value="Genomic_DNA"/>
</dbReference>
<dbReference type="InterPro" id="IPR000182">
    <property type="entry name" value="GNAT_dom"/>
</dbReference>
<reference evidence="3 4" key="1">
    <citation type="submission" date="2017-05" db="EMBL/GenBank/DDBJ databases">
        <title>High clonality and local adaptation shapes Vibrionaceae linages within an endangered oasis.</title>
        <authorList>
            <person name="Vazquez-Rosas-Landa M."/>
        </authorList>
    </citation>
    <scope>NUCLEOTIDE SEQUENCE [LARGE SCALE GENOMIC DNA]</scope>
    <source>
        <strain evidence="3 4">P46_P4S1P180</strain>
    </source>
</reference>
<evidence type="ECO:0000313" key="3">
    <source>
        <dbReference type="EMBL" id="NAW66509.1"/>
    </source>
</evidence>
<gene>
    <name evidence="3" type="ORF">CAG72_14950</name>
</gene>
<name>A0A7X4WD40_9GAMM</name>
<dbReference type="Pfam" id="PF00583">
    <property type="entry name" value="Acetyltransf_1"/>
    <property type="match status" value="1"/>
</dbReference>
<dbReference type="InterPro" id="IPR016181">
    <property type="entry name" value="Acyl_CoA_acyltransferase"/>
</dbReference>